<feature type="region of interest" description="Disordered" evidence="1">
    <location>
        <begin position="416"/>
        <end position="441"/>
    </location>
</feature>
<dbReference type="GO" id="GO:0110085">
    <property type="term" value="C:mitotic actomyosin contractile ring"/>
    <property type="evidence" value="ECO:0007669"/>
    <property type="project" value="TreeGrafter"/>
</dbReference>
<gene>
    <name evidence="2" type="ORF">E1B28_000315</name>
</gene>
<dbReference type="GO" id="GO:0051015">
    <property type="term" value="F:actin filament binding"/>
    <property type="evidence" value="ECO:0007669"/>
    <property type="project" value="TreeGrafter"/>
</dbReference>
<feature type="compositionally biased region" description="Polar residues" evidence="1">
    <location>
        <begin position="745"/>
        <end position="760"/>
    </location>
</feature>
<feature type="region of interest" description="Disordered" evidence="1">
    <location>
        <begin position="221"/>
        <end position="265"/>
    </location>
</feature>
<sequence>MATSSLADFSFNFIGKEPDLLKRLSTPHPSHQYSQERDHPVSPSAPYSSHDDHRLGDGEPLSSGSVRPTLLQVLSGGDLDCGNDTSMMDMTSGTDEDPHSPLTDGLNAASNRSLLSNEGAAHPRDSSGSAALHHSSSPLPSGTPRIQPVPFNASSCEDRVTGHSASGASILSSQALSTAPIISPSSSAGTEEDDGPLTLQYPLPNHTGSYPVKLTEVNLEQVDPSDGSPPIPHHRTSLDAASSSTPSHHPHTQLSSSEPQQHTQSDAITRFKSLYAILLSSVDSFASDIEPSRSGQNVNGSAESASLLLSTTLSKVLNYSTQSRTLAESSIRSAEESLKAARASHHSAGASFKAASDVKALVEEVVEATKRRDHELKATLDQLGDWITQYERDTQNSRIIVNGEDAEMEGVVQEDMNGSRSGEEDEAQVHAREESHLHQLREQEVLAKQKRLEAEKNIAEVRSLRERMKLEKEESERKRQEAEAEEKERQLRLAEERKRKRQAAEEEKTAIQRRIAELQRKLAEERAKQVEEAEKKRLGEERMRMEEEEEAERHRQRNQEMERQRQQQERQAAEEQVKKDAELRRIAKGRNAAEAERQRLAEEKRMRVEEANHQHRIEQDRLKASHEADLKVKERKEREIKEELKSQKSKSTEPSPQLQRQVQEDVQRESVQAQEAAVGVRPAVEVKVERAKSAQISSEAQSTHPSIAAIKVSPSMSPPAPFARSLSKPRSQGSLSPSKKPLSFNPVSSQTLVPTNIDNTTKAERERLKQRQIASAGGDHPGDPSRTPTYEETRAISLGIRAPHLIQNPTAVAYPPNRSLRVHTDMNVKSSQAESQDVMQQPDSSNSTSSDTPSIHSYDITSTGNLDIKSQYTPVLPEVQSLNIRHIFGTRTFTETSFSETISQPVEVLSAVKPQLPPVQTASRKAEGVQYYNPVMENVPRSFRNRAGEISRSASPVNIRPTRSASPTSPDIGDGGWLNVKTHLAQHPVSVTRQDESHGGRYSYPPSLEDHARTPPLPPPTHAFYPSTSSSYRPDDISGRSPSPREHIGMASQTHKQKRTRERERDDPEDRRRGWAPGERGTRTNRQLPRRRFQASPQTPSPSLPTPSPPHPLAHYTPSVVPAQQYHHYDGSISYPQPQILDGNGGHNEDHLPNRQVISHPLPVNPRNNAHPLNADSNRGGRVLSTGTPSLLSRLADEATESSSQWSARQDSNGNGISGKRGGGGGKRGNTASNRNLSQRIASDNVQSRSPALWERLS</sequence>
<feature type="compositionally biased region" description="Basic and acidic residues" evidence="1">
    <location>
        <begin position="1061"/>
        <end position="1073"/>
    </location>
</feature>
<organism evidence="2 3">
    <name type="scientific">Marasmius oreades</name>
    <name type="common">fairy-ring Marasmius</name>
    <dbReference type="NCBI Taxonomy" id="181124"/>
    <lineage>
        <taxon>Eukaryota</taxon>
        <taxon>Fungi</taxon>
        <taxon>Dikarya</taxon>
        <taxon>Basidiomycota</taxon>
        <taxon>Agaricomycotina</taxon>
        <taxon>Agaricomycetes</taxon>
        <taxon>Agaricomycetidae</taxon>
        <taxon>Agaricales</taxon>
        <taxon>Marasmiineae</taxon>
        <taxon>Marasmiaceae</taxon>
        <taxon>Marasmius</taxon>
    </lineage>
</organism>
<dbReference type="GO" id="GO:0032982">
    <property type="term" value="C:myosin filament"/>
    <property type="evidence" value="ECO:0007669"/>
    <property type="project" value="TreeGrafter"/>
</dbReference>
<feature type="compositionally biased region" description="Polar residues" evidence="1">
    <location>
        <begin position="83"/>
        <end position="93"/>
    </location>
</feature>
<feature type="compositionally biased region" description="Polar residues" evidence="1">
    <location>
        <begin position="952"/>
        <end position="969"/>
    </location>
</feature>
<feature type="compositionally biased region" description="Polar residues" evidence="1">
    <location>
        <begin position="1230"/>
        <end position="1250"/>
    </location>
</feature>
<feature type="compositionally biased region" description="Low complexity" evidence="1">
    <location>
        <begin position="126"/>
        <end position="142"/>
    </location>
</feature>
<feature type="region of interest" description="Disordered" evidence="1">
    <location>
        <begin position="947"/>
        <end position="978"/>
    </location>
</feature>
<dbReference type="GeneID" id="66069391"/>
<feature type="compositionally biased region" description="Basic and acidic residues" evidence="1">
    <location>
        <begin position="459"/>
        <end position="646"/>
    </location>
</feature>
<proteinExistence type="predicted"/>
<dbReference type="Proteomes" id="UP001049176">
    <property type="component" value="Chromosome 1"/>
</dbReference>
<evidence type="ECO:0000313" key="2">
    <source>
        <dbReference type="EMBL" id="KAG7098357.1"/>
    </source>
</evidence>
<feature type="compositionally biased region" description="Polar residues" evidence="1">
    <location>
        <begin position="694"/>
        <end position="705"/>
    </location>
</feature>
<feature type="compositionally biased region" description="Polar residues" evidence="1">
    <location>
        <begin position="827"/>
        <end position="839"/>
    </location>
</feature>
<dbReference type="GO" id="GO:0016460">
    <property type="term" value="C:myosin II complex"/>
    <property type="evidence" value="ECO:0007669"/>
    <property type="project" value="TreeGrafter"/>
</dbReference>
<protein>
    <submittedName>
        <fullName evidence="2">Uncharacterized protein</fullName>
    </submittedName>
</protein>
<feature type="compositionally biased region" description="Polar residues" evidence="1">
    <location>
        <begin position="1201"/>
        <end position="1211"/>
    </location>
</feature>
<dbReference type="GO" id="GO:0000146">
    <property type="term" value="F:microfilament motor activity"/>
    <property type="evidence" value="ECO:0007669"/>
    <property type="project" value="TreeGrafter"/>
</dbReference>
<feature type="compositionally biased region" description="Polar residues" evidence="1">
    <location>
        <begin position="728"/>
        <end position="737"/>
    </location>
</feature>
<feature type="region of interest" description="Disordered" evidence="1">
    <location>
        <begin position="459"/>
        <end position="789"/>
    </location>
</feature>
<comment type="caution">
    <text evidence="2">The sequence shown here is derived from an EMBL/GenBank/DDBJ whole genome shotgun (WGS) entry which is preliminary data.</text>
</comment>
<feature type="compositionally biased region" description="Low complexity" evidence="1">
    <location>
        <begin position="242"/>
        <end position="257"/>
    </location>
</feature>
<reference evidence="2" key="1">
    <citation type="journal article" date="2021" name="Genome Biol. Evol.">
        <title>The assembled and annotated genome of the fairy-ring fungus Marasmius oreades.</title>
        <authorList>
            <person name="Hiltunen M."/>
            <person name="Ament-Velasquez S.L."/>
            <person name="Johannesson H."/>
        </authorList>
    </citation>
    <scope>NUCLEOTIDE SEQUENCE</scope>
    <source>
        <strain evidence="2">03SP1</strain>
    </source>
</reference>
<evidence type="ECO:0000256" key="1">
    <source>
        <dbReference type="SAM" id="MobiDB-lite"/>
    </source>
</evidence>
<dbReference type="AlphaFoldDB" id="A0A9P7V168"/>
<feature type="compositionally biased region" description="Basic and acidic residues" evidence="1">
    <location>
        <begin position="1033"/>
        <end position="1048"/>
    </location>
</feature>
<feature type="region of interest" description="Disordered" evidence="1">
    <location>
        <begin position="990"/>
        <end position="1117"/>
    </location>
</feature>
<accession>A0A9P7V168</accession>
<feature type="compositionally biased region" description="Polar residues" evidence="1">
    <location>
        <begin position="652"/>
        <end position="661"/>
    </location>
</feature>
<name>A0A9P7V168_9AGAR</name>
<dbReference type="PANTHER" id="PTHR45615">
    <property type="entry name" value="MYOSIN HEAVY CHAIN, NON-MUSCLE"/>
    <property type="match status" value="1"/>
</dbReference>
<feature type="region of interest" description="Disordered" evidence="1">
    <location>
        <begin position="21"/>
        <end position="161"/>
    </location>
</feature>
<dbReference type="GO" id="GO:1902404">
    <property type="term" value="P:mitotic actomyosin contractile ring contraction"/>
    <property type="evidence" value="ECO:0007669"/>
    <property type="project" value="TreeGrafter"/>
</dbReference>
<feature type="compositionally biased region" description="Low complexity" evidence="1">
    <location>
        <begin position="840"/>
        <end position="854"/>
    </location>
</feature>
<keyword evidence="3" id="KW-1185">Reference proteome</keyword>
<dbReference type="RefSeq" id="XP_043014827.1">
    <property type="nucleotide sequence ID" value="XM_043146127.1"/>
</dbReference>
<feature type="compositionally biased region" description="Pro residues" evidence="1">
    <location>
        <begin position="1099"/>
        <end position="1112"/>
    </location>
</feature>
<feature type="region of interest" description="Disordered" evidence="1">
    <location>
        <begin position="827"/>
        <end position="859"/>
    </location>
</feature>
<feature type="region of interest" description="Disordered" evidence="1">
    <location>
        <begin position="182"/>
        <end position="204"/>
    </location>
</feature>
<feature type="compositionally biased region" description="Gly residues" evidence="1">
    <location>
        <begin position="1216"/>
        <end position="1228"/>
    </location>
</feature>
<dbReference type="EMBL" id="CM032181">
    <property type="protein sequence ID" value="KAG7098357.1"/>
    <property type="molecule type" value="Genomic_DNA"/>
</dbReference>
<dbReference type="PANTHER" id="PTHR45615:SF40">
    <property type="entry name" value="MYOSIN HEAVY CHAIN, NON-MUSCLE"/>
    <property type="match status" value="1"/>
</dbReference>
<feature type="compositionally biased region" description="Basic and acidic residues" evidence="1">
    <location>
        <begin position="427"/>
        <end position="441"/>
    </location>
</feature>
<dbReference type="KEGG" id="more:E1B28_000315"/>
<evidence type="ECO:0000313" key="3">
    <source>
        <dbReference type="Proteomes" id="UP001049176"/>
    </source>
</evidence>
<feature type="region of interest" description="Disordered" evidence="1">
    <location>
        <begin position="1129"/>
        <end position="1258"/>
    </location>
</feature>
<dbReference type="OrthoDB" id="3068743at2759"/>